<evidence type="ECO:0000313" key="4">
    <source>
        <dbReference type="Proteomes" id="UP001500067"/>
    </source>
</evidence>
<feature type="domain" description="Aerotolerance regulator N-terminal" evidence="2">
    <location>
        <begin position="2"/>
        <end position="73"/>
    </location>
</feature>
<evidence type="ECO:0000313" key="3">
    <source>
        <dbReference type="EMBL" id="GAA4462838.1"/>
    </source>
</evidence>
<keyword evidence="1" id="KW-0812">Transmembrane</keyword>
<dbReference type="InterPro" id="IPR024163">
    <property type="entry name" value="Aerotolerance_reg_N"/>
</dbReference>
<dbReference type="PANTHER" id="PTHR37464:SF1">
    <property type="entry name" value="BLL2463 PROTEIN"/>
    <property type="match status" value="1"/>
</dbReference>
<evidence type="ECO:0000259" key="2">
    <source>
        <dbReference type="Pfam" id="PF07584"/>
    </source>
</evidence>
<evidence type="ECO:0000256" key="1">
    <source>
        <dbReference type="SAM" id="Phobius"/>
    </source>
</evidence>
<feature type="transmembrane region" description="Helical" evidence="1">
    <location>
        <begin position="6"/>
        <end position="23"/>
    </location>
</feature>
<accession>A0ABP8NAR4</accession>
<dbReference type="Pfam" id="PF07584">
    <property type="entry name" value="BatA"/>
    <property type="match status" value="1"/>
</dbReference>
<feature type="transmembrane region" description="Helical" evidence="1">
    <location>
        <begin position="54"/>
        <end position="75"/>
    </location>
</feature>
<protein>
    <submittedName>
        <fullName evidence="3">BatA and WFA domain-containing protein</fullName>
    </submittedName>
</protein>
<dbReference type="Proteomes" id="UP001500067">
    <property type="component" value="Unassembled WGS sequence"/>
</dbReference>
<organism evidence="3 4">
    <name type="scientific">Nemorincola caseinilytica</name>
    <dbReference type="NCBI Taxonomy" id="2054315"/>
    <lineage>
        <taxon>Bacteria</taxon>
        <taxon>Pseudomonadati</taxon>
        <taxon>Bacteroidota</taxon>
        <taxon>Chitinophagia</taxon>
        <taxon>Chitinophagales</taxon>
        <taxon>Chitinophagaceae</taxon>
        <taxon>Nemorincola</taxon>
    </lineage>
</organism>
<dbReference type="PANTHER" id="PTHR37464">
    <property type="entry name" value="BLL2463 PROTEIN"/>
    <property type="match status" value="1"/>
</dbReference>
<keyword evidence="4" id="KW-1185">Reference proteome</keyword>
<dbReference type="EMBL" id="BAABFA010000008">
    <property type="protein sequence ID" value="GAA4462838.1"/>
    <property type="molecule type" value="Genomic_DNA"/>
</dbReference>
<sequence>MYPFFLAAGVTLAIPVLIHLFNLRKYKTVLFPHTRFLKTIQLNSRKRSEIRYKALLAARLLFLFFLIFAFAQPFFPDKEKTAGGRQLQVIYIDNSYSMGAAMGPRRMLDIAKDAASRQVRNARPGTRFLVLTNDRPTGYHAQQMGEAYAAIQAIDISAATLSVDKIVAETEVARQNENATEAGLYYYSDFQQSAFPAPPSKGQMQHITFYGIPVQAAEAGNVYIDTAYLTTPVLQADRSNYVVVHTRNAGTAPKESLVLNLSVNGQVKSAASLSFDDSNERIDTLTFQVSGAGWQQISLALNDAVMRFDDTFRIAARCAPNLSVLALNEGQLNPYIQAAFRAYNGFRLNQADVSTAIQTDWKQYNLVILNGITRIDDAMGRKMNEALQAGQSMCVFPGRTTNIQALNEGLKQVGDIQLTAIDTAIQAASQLQQGSPLVKDLFEKIPENVQLPVANWHYVVTAGISANQRSVLSFRNGDPMLAQFTPSRGALYLSATSADLSSGNFPGSYFFTPFLYLMAMQGGGGSVYAVRAGSQEPVYITLANVSERNTLHAYAPGVDVVPQQRPNGAGLDVYVGNVLQYPGFYTLTATGADSTQVALNQDKAESQPGYRDIAALQNEWKGDNIRWKEINNSGNIAATGTGADFPLWKVCVILAIVMLGLETFLLARKQPRPA</sequence>
<keyword evidence="1" id="KW-0472">Membrane</keyword>
<dbReference type="NCBIfam" id="TIGR02226">
    <property type="entry name" value="two_anch"/>
    <property type="match status" value="1"/>
</dbReference>
<reference evidence="4" key="1">
    <citation type="journal article" date="2019" name="Int. J. Syst. Evol. Microbiol.">
        <title>The Global Catalogue of Microorganisms (GCM) 10K type strain sequencing project: providing services to taxonomists for standard genome sequencing and annotation.</title>
        <authorList>
            <consortium name="The Broad Institute Genomics Platform"/>
            <consortium name="The Broad Institute Genome Sequencing Center for Infectious Disease"/>
            <person name="Wu L."/>
            <person name="Ma J."/>
        </authorList>
    </citation>
    <scope>NUCLEOTIDE SEQUENCE [LARGE SCALE GENOMIC DNA]</scope>
    <source>
        <strain evidence="4">JCM 32105</strain>
    </source>
</reference>
<proteinExistence type="predicted"/>
<name>A0ABP8NAR4_9BACT</name>
<gene>
    <name evidence="3" type="ORF">GCM10023093_10120</name>
</gene>
<comment type="caution">
    <text evidence="3">The sequence shown here is derived from an EMBL/GenBank/DDBJ whole genome shotgun (WGS) entry which is preliminary data.</text>
</comment>
<feature type="transmembrane region" description="Helical" evidence="1">
    <location>
        <begin position="647"/>
        <end position="667"/>
    </location>
</feature>
<dbReference type="InterPro" id="IPR011933">
    <property type="entry name" value="Double_TM_dom"/>
</dbReference>
<keyword evidence="1" id="KW-1133">Transmembrane helix</keyword>